<dbReference type="Pfam" id="PF04471">
    <property type="entry name" value="Mrr_cat"/>
    <property type="match status" value="1"/>
</dbReference>
<keyword evidence="1" id="KW-1133">Transmembrane helix</keyword>
<feature type="domain" description="Restriction endonuclease type IV Mrr" evidence="2">
    <location>
        <begin position="43"/>
        <end position="150"/>
    </location>
</feature>
<organism evidence="3 4">
    <name type="scientific">Lysobacter helvus</name>
    <dbReference type="NCBI Taxonomy" id="2675059"/>
    <lineage>
        <taxon>Bacteria</taxon>
        <taxon>Pseudomonadati</taxon>
        <taxon>Pseudomonadota</taxon>
        <taxon>Gammaproteobacteria</taxon>
        <taxon>Lysobacterales</taxon>
        <taxon>Lysobacteraceae</taxon>
        <taxon>Lysobacter</taxon>
    </lineage>
</organism>
<dbReference type="Gene3D" id="3.40.1350.10">
    <property type="match status" value="1"/>
</dbReference>
<protein>
    <submittedName>
        <fullName evidence="3">Membrane protein</fullName>
    </submittedName>
</protein>
<dbReference type="InterPro" id="IPR011335">
    <property type="entry name" value="Restrct_endonuc-II-like"/>
</dbReference>
<dbReference type="PANTHER" id="PTHR30015">
    <property type="entry name" value="MRR RESTRICTION SYSTEM PROTEIN"/>
    <property type="match status" value="1"/>
</dbReference>
<name>A0ABM7QGN7_9GAMM</name>
<feature type="transmembrane region" description="Helical" evidence="1">
    <location>
        <begin position="6"/>
        <end position="26"/>
    </location>
</feature>
<keyword evidence="4" id="KW-1185">Reference proteome</keyword>
<dbReference type="PANTHER" id="PTHR30015:SF7">
    <property type="entry name" value="TYPE IV METHYL-DIRECTED RESTRICTION ENZYME ECOKMRR"/>
    <property type="match status" value="1"/>
</dbReference>
<accession>A0ABM7QGN7</accession>
<gene>
    <name evidence="3" type="ORF">LYSHEL_27380</name>
</gene>
<dbReference type="RefSeq" id="WP_213434634.1">
    <property type="nucleotide sequence ID" value="NZ_AP024546.1"/>
</dbReference>
<dbReference type="InterPro" id="IPR007560">
    <property type="entry name" value="Restrct_endonuc_IV_Mrr"/>
</dbReference>
<evidence type="ECO:0000313" key="4">
    <source>
        <dbReference type="Proteomes" id="UP000680514"/>
    </source>
</evidence>
<proteinExistence type="predicted"/>
<reference evidence="3 4" key="1">
    <citation type="submission" date="2021-03" db="EMBL/GenBank/DDBJ databases">
        <title>Complete Genome Sequences of Two Lysobacter Strains Isolated from Sea Water (Lysobacter caseinilyticus) and Soil (Lysobacter helvus) in South Korea.</title>
        <authorList>
            <person name="Watanabe Y."/>
            <person name="Arakawa K."/>
        </authorList>
    </citation>
    <scope>NUCLEOTIDE SEQUENCE [LARGE SCALE GENOMIC DNA]</scope>
    <source>
        <strain evidence="3 4">D10</strain>
    </source>
</reference>
<evidence type="ECO:0000313" key="3">
    <source>
        <dbReference type="EMBL" id="BCT96867.1"/>
    </source>
</evidence>
<keyword evidence="1" id="KW-0812">Transmembrane</keyword>
<sequence>MFEAPTLLLALVVAIALGTLGTLYFWTIRRRQDEAETGVRALSAMRWREFSHFVLDAMRHRGYDVLTFEDEADRGQQTEFLLMRDNERTLLSAKHGSAYRLTQQTVAEFVAAMKFQGARHGLLVTGGNVDPDARKPAQQNSIELIDGGKLWPEIRPLLPASLTDEVRGEAAHRARRQVTLAWMGALVAGLAVAVFYGNSRTHESVAEATPLAATPASVMEAPAVSAAAVATASPIGVTLPEDNVASTPAEEERQRVEVARIVSTLPGIERAEWTTKSTLMVHVDETSTERFDEVCTVLTRFANLRTSRVHLQPPEGSTQQVRFKQCATF</sequence>
<dbReference type="SUPFAM" id="SSF52980">
    <property type="entry name" value="Restriction endonuclease-like"/>
    <property type="match status" value="1"/>
</dbReference>
<keyword evidence="1" id="KW-0472">Membrane</keyword>
<dbReference type="Proteomes" id="UP000680514">
    <property type="component" value="Chromosome"/>
</dbReference>
<feature type="transmembrane region" description="Helical" evidence="1">
    <location>
        <begin position="178"/>
        <end position="197"/>
    </location>
</feature>
<dbReference type="InterPro" id="IPR052906">
    <property type="entry name" value="Type_IV_Methyl-Rstrct_Enzyme"/>
</dbReference>
<dbReference type="InterPro" id="IPR011856">
    <property type="entry name" value="tRNA_endonuc-like_dom_sf"/>
</dbReference>
<evidence type="ECO:0000259" key="2">
    <source>
        <dbReference type="Pfam" id="PF04471"/>
    </source>
</evidence>
<evidence type="ECO:0000256" key="1">
    <source>
        <dbReference type="SAM" id="Phobius"/>
    </source>
</evidence>
<dbReference type="EMBL" id="AP024546">
    <property type="protein sequence ID" value="BCT96867.1"/>
    <property type="molecule type" value="Genomic_DNA"/>
</dbReference>